<gene>
    <name evidence="4" type="ORF">A3A05_02070</name>
</gene>
<dbReference type="SUPFAM" id="SSF50494">
    <property type="entry name" value="Trypsin-like serine proteases"/>
    <property type="match status" value="1"/>
</dbReference>
<evidence type="ECO:0000256" key="3">
    <source>
        <dbReference type="ARBA" id="ARBA00022801"/>
    </source>
</evidence>
<keyword evidence="3" id="KW-0378">Hydrolase</keyword>
<comment type="similarity">
    <text evidence="1">Belongs to the peptidase S1C family.</text>
</comment>
<dbReference type="InterPro" id="IPR001940">
    <property type="entry name" value="Peptidase_S1C"/>
</dbReference>
<dbReference type="STRING" id="1801774.A3A05_02070"/>
<protein>
    <recommendedName>
        <fullName evidence="6">Serine protease</fullName>
    </recommendedName>
</protein>
<dbReference type="EMBL" id="MFUY01000021">
    <property type="protein sequence ID" value="OGI85846.1"/>
    <property type="molecule type" value="Genomic_DNA"/>
</dbReference>
<sequence>MDYSNQIKKVKPSVALVLKFTGEKNTLGQEVFYPASGFVYKNKGYLVTCNHVVVGATKMQIKFPDNPLAIEATIESQDVIHDIAVLKFNDDTKQPLLPSSSRVDEGMPVFFCGYPISLNVFTTHQGIVSGIVTDPLGNKLYLVDGSNNAGNSGGPIFDKNGKVVGIMKAKYRDDNDLVLNSVSQLPTGTLSLHGKDLVTIYQRLINNIQLGMGLATPIQYVNI</sequence>
<evidence type="ECO:0000313" key="5">
    <source>
        <dbReference type="Proteomes" id="UP000176187"/>
    </source>
</evidence>
<organism evidence="4 5">
    <name type="scientific">Candidatus Nomurabacteria bacterium RIFCSPLOWO2_01_FULL_41_12</name>
    <dbReference type="NCBI Taxonomy" id="1801774"/>
    <lineage>
        <taxon>Bacteria</taxon>
        <taxon>Candidatus Nomuraibacteriota</taxon>
    </lineage>
</organism>
<evidence type="ECO:0000256" key="2">
    <source>
        <dbReference type="ARBA" id="ARBA00022670"/>
    </source>
</evidence>
<dbReference type="GO" id="GO:0004252">
    <property type="term" value="F:serine-type endopeptidase activity"/>
    <property type="evidence" value="ECO:0007669"/>
    <property type="project" value="InterPro"/>
</dbReference>
<dbReference type="GO" id="GO:0006508">
    <property type="term" value="P:proteolysis"/>
    <property type="evidence" value="ECO:0007669"/>
    <property type="project" value="UniProtKB-KW"/>
</dbReference>
<dbReference type="PRINTS" id="PR00834">
    <property type="entry name" value="PROTEASES2C"/>
</dbReference>
<evidence type="ECO:0000256" key="1">
    <source>
        <dbReference type="ARBA" id="ARBA00010541"/>
    </source>
</evidence>
<dbReference type="InterPro" id="IPR043504">
    <property type="entry name" value="Peptidase_S1_PA_chymotrypsin"/>
</dbReference>
<keyword evidence="2" id="KW-0645">Protease</keyword>
<evidence type="ECO:0000313" key="4">
    <source>
        <dbReference type="EMBL" id="OGI85846.1"/>
    </source>
</evidence>
<dbReference type="Proteomes" id="UP000176187">
    <property type="component" value="Unassembled WGS sequence"/>
</dbReference>
<proteinExistence type="inferred from homology"/>
<dbReference type="InterPro" id="IPR009003">
    <property type="entry name" value="Peptidase_S1_PA"/>
</dbReference>
<dbReference type="PANTHER" id="PTHR43343:SF3">
    <property type="entry name" value="PROTEASE DO-LIKE 8, CHLOROPLASTIC"/>
    <property type="match status" value="1"/>
</dbReference>
<dbReference type="InterPro" id="IPR051201">
    <property type="entry name" value="Chloro_Bact_Ser_Proteases"/>
</dbReference>
<evidence type="ECO:0008006" key="6">
    <source>
        <dbReference type="Google" id="ProtNLM"/>
    </source>
</evidence>
<comment type="caution">
    <text evidence="4">The sequence shown here is derived from an EMBL/GenBank/DDBJ whole genome shotgun (WGS) entry which is preliminary data.</text>
</comment>
<reference evidence="4 5" key="1">
    <citation type="journal article" date="2016" name="Nat. Commun.">
        <title>Thousands of microbial genomes shed light on interconnected biogeochemical processes in an aquifer system.</title>
        <authorList>
            <person name="Anantharaman K."/>
            <person name="Brown C.T."/>
            <person name="Hug L.A."/>
            <person name="Sharon I."/>
            <person name="Castelle C.J."/>
            <person name="Probst A.J."/>
            <person name="Thomas B.C."/>
            <person name="Singh A."/>
            <person name="Wilkins M.J."/>
            <person name="Karaoz U."/>
            <person name="Brodie E.L."/>
            <person name="Williams K.H."/>
            <person name="Hubbard S.S."/>
            <person name="Banfield J.F."/>
        </authorList>
    </citation>
    <scope>NUCLEOTIDE SEQUENCE [LARGE SCALE GENOMIC DNA]</scope>
</reference>
<dbReference type="Gene3D" id="2.40.10.10">
    <property type="entry name" value="Trypsin-like serine proteases"/>
    <property type="match status" value="2"/>
</dbReference>
<accession>A0A1F6WVD7</accession>
<dbReference type="AlphaFoldDB" id="A0A1F6WVD7"/>
<dbReference type="PANTHER" id="PTHR43343">
    <property type="entry name" value="PEPTIDASE S12"/>
    <property type="match status" value="1"/>
</dbReference>
<name>A0A1F6WVD7_9BACT</name>
<dbReference type="Pfam" id="PF13365">
    <property type="entry name" value="Trypsin_2"/>
    <property type="match status" value="1"/>
</dbReference>